<dbReference type="RefSeq" id="XP_056518758.1">
    <property type="nucleotide sequence ID" value="XM_056668928.1"/>
</dbReference>
<name>A0A9W9KW47_9EURO</name>
<dbReference type="AlphaFoldDB" id="A0A9W9KW47"/>
<accession>A0A9W9KW47</accession>
<dbReference type="Proteomes" id="UP001149079">
    <property type="component" value="Unassembled WGS sequence"/>
</dbReference>
<evidence type="ECO:0000313" key="2">
    <source>
        <dbReference type="Proteomes" id="UP001149079"/>
    </source>
</evidence>
<reference evidence="1" key="2">
    <citation type="journal article" date="2023" name="IMA Fungus">
        <title>Comparative genomic study of the Penicillium genus elucidates a diverse pangenome and 15 lateral gene transfer events.</title>
        <authorList>
            <person name="Petersen C."/>
            <person name="Sorensen T."/>
            <person name="Nielsen M.R."/>
            <person name="Sondergaard T.E."/>
            <person name="Sorensen J.L."/>
            <person name="Fitzpatrick D.A."/>
            <person name="Frisvad J.C."/>
            <person name="Nielsen K.L."/>
        </authorList>
    </citation>
    <scope>NUCLEOTIDE SEQUENCE</scope>
    <source>
        <strain evidence="1">IBT 22155</strain>
    </source>
</reference>
<protein>
    <submittedName>
        <fullName evidence="1">Uncharacterized protein</fullName>
    </submittedName>
</protein>
<reference evidence="1" key="1">
    <citation type="submission" date="2022-11" db="EMBL/GenBank/DDBJ databases">
        <authorList>
            <person name="Petersen C."/>
        </authorList>
    </citation>
    <scope>NUCLEOTIDE SEQUENCE</scope>
    <source>
        <strain evidence="1">IBT 22155</strain>
    </source>
</reference>
<proteinExistence type="predicted"/>
<gene>
    <name evidence="1" type="ORF">N7515_008184</name>
</gene>
<sequence>MLSVFPKNYHRRINMATGYRYIQAQGPEFRTRLDIAESAQVVFIIQYGDYMDYNILKGLSKRPGKCTCHLSQTTPLPLAMESSGSLHEDIVAKVVIGNGDSTEYTSLQFLAERAPEIPIPKILGVASKIIKHYLFYRENHRGS</sequence>
<dbReference type="EMBL" id="JAPQKL010000006">
    <property type="protein sequence ID" value="KAJ5124359.1"/>
    <property type="molecule type" value="Genomic_DNA"/>
</dbReference>
<evidence type="ECO:0000313" key="1">
    <source>
        <dbReference type="EMBL" id="KAJ5124359.1"/>
    </source>
</evidence>
<dbReference type="OrthoDB" id="2906425at2759"/>
<dbReference type="GeneID" id="81408098"/>
<comment type="caution">
    <text evidence="1">The sequence shown here is derived from an EMBL/GenBank/DDBJ whole genome shotgun (WGS) entry which is preliminary data.</text>
</comment>
<organism evidence="1 2">
    <name type="scientific">Penicillium bovifimosum</name>
    <dbReference type="NCBI Taxonomy" id="126998"/>
    <lineage>
        <taxon>Eukaryota</taxon>
        <taxon>Fungi</taxon>
        <taxon>Dikarya</taxon>
        <taxon>Ascomycota</taxon>
        <taxon>Pezizomycotina</taxon>
        <taxon>Eurotiomycetes</taxon>
        <taxon>Eurotiomycetidae</taxon>
        <taxon>Eurotiales</taxon>
        <taxon>Aspergillaceae</taxon>
        <taxon>Penicillium</taxon>
    </lineage>
</organism>
<keyword evidence="2" id="KW-1185">Reference proteome</keyword>